<dbReference type="Pfam" id="PF00795">
    <property type="entry name" value="CN_hydrolase"/>
    <property type="match status" value="1"/>
</dbReference>
<evidence type="ECO:0000313" key="3">
    <source>
        <dbReference type="EMBL" id="MBD1318940.1"/>
    </source>
</evidence>
<dbReference type="SUPFAM" id="SSF56317">
    <property type="entry name" value="Carbon-nitrogen hydrolase"/>
    <property type="match status" value="1"/>
</dbReference>
<evidence type="ECO:0000313" key="4">
    <source>
        <dbReference type="Proteomes" id="UP000602395"/>
    </source>
</evidence>
<dbReference type="InterPro" id="IPR003010">
    <property type="entry name" value="C-N_Hydrolase"/>
</dbReference>
<comment type="caution">
    <text evidence="3">The sequence shown here is derived from an EMBL/GenBank/DDBJ whole genome shotgun (WGS) entry which is preliminary data.</text>
</comment>
<sequence length="258" mass="28078">MSLWQCVPRTGDVAGNLARLDTVLAESARRSVDLLITPEMVVPGYHLDADAAGRLADPPGGTIAEQVSSMARRHGIGVLYGCAERGLDGLVYNAIRLVDRTGSRVATHHKTHLFGELDRAMVAPGSAMPPVADLDGWRLGLLTCYEVEFPELVRSLAVRGADVVCVPTANMIEYDAVQDVLLRARALENQTFVAYANYCDREGDLVYGGRSEIVAPTGEVLAAADRGPDLVVADLDRSILVESRRRYPYLADRRPDLY</sequence>
<feature type="domain" description="CN hydrolase" evidence="2">
    <location>
        <begin position="1"/>
        <end position="237"/>
    </location>
</feature>
<dbReference type="RefSeq" id="WP_190265907.1">
    <property type="nucleotide sequence ID" value="NZ_BAABAD010000003.1"/>
</dbReference>
<keyword evidence="4" id="KW-1185">Reference proteome</keyword>
<dbReference type="InterPro" id="IPR036526">
    <property type="entry name" value="C-N_Hydrolase_sf"/>
</dbReference>
<gene>
    <name evidence="3" type="ORF">IDF66_05025</name>
</gene>
<name>A0ABR7W7Y7_9ACTN</name>
<evidence type="ECO:0000256" key="1">
    <source>
        <dbReference type="ARBA" id="ARBA00010613"/>
    </source>
</evidence>
<dbReference type="PANTHER" id="PTHR23088">
    <property type="entry name" value="NITRILASE-RELATED"/>
    <property type="match status" value="1"/>
</dbReference>
<proteinExistence type="inferred from homology"/>
<dbReference type="EMBL" id="JACWMS010000001">
    <property type="protein sequence ID" value="MBD1318940.1"/>
    <property type="molecule type" value="Genomic_DNA"/>
</dbReference>
<dbReference type="GO" id="GO:0016787">
    <property type="term" value="F:hydrolase activity"/>
    <property type="evidence" value="ECO:0007669"/>
    <property type="project" value="UniProtKB-KW"/>
</dbReference>
<protein>
    <submittedName>
        <fullName evidence="3">Carbon-nitrogen hydrolase family protein</fullName>
    </submittedName>
</protein>
<dbReference type="PANTHER" id="PTHR23088:SF27">
    <property type="entry name" value="DEAMINATED GLUTATHIONE AMIDASE"/>
    <property type="match status" value="1"/>
</dbReference>
<dbReference type="InterPro" id="IPR044083">
    <property type="entry name" value="RamA-like"/>
</dbReference>
<dbReference type="CDD" id="cd07576">
    <property type="entry name" value="R-amidase_like"/>
    <property type="match status" value="1"/>
</dbReference>
<dbReference type="Proteomes" id="UP000602395">
    <property type="component" value="Unassembled WGS sequence"/>
</dbReference>
<reference evidence="3 4" key="1">
    <citation type="submission" date="2020-09" db="EMBL/GenBank/DDBJ databases">
        <title>Novel species in genus Gordonia.</title>
        <authorList>
            <person name="Zhang G."/>
        </authorList>
    </citation>
    <scope>NUCLEOTIDE SEQUENCE [LARGE SCALE GENOMIC DNA]</scope>
    <source>
        <strain evidence="3 4">ON-33</strain>
    </source>
</reference>
<organism evidence="3 4">
    <name type="scientific">Gordonia hankookensis</name>
    <dbReference type="NCBI Taxonomy" id="589403"/>
    <lineage>
        <taxon>Bacteria</taxon>
        <taxon>Bacillati</taxon>
        <taxon>Actinomycetota</taxon>
        <taxon>Actinomycetes</taxon>
        <taxon>Mycobacteriales</taxon>
        <taxon>Gordoniaceae</taxon>
        <taxon>Gordonia</taxon>
    </lineage>
</organism>
<dbReference type="Gene3D" id="3.60.110.10">
    <property type="entry name" value="Carbon-nitrogen hydrolase"/>
    <property type="match status" value="1"/>
</dbReference>
<accession>A0ABR7W7Y7</accession>
<keyword evidence="3" id="KW-0378">Hydrolase</keyword>
<evidence type="ECO:0000259" key="2">
    <source>
        <dbReference type="PROSITE" id="PS50263"/>
    </source>
</evidence>
<dbReference type="PROSITE" id="PS50263">
    <property type="entry name" value="CN_HYDROLASE"/>
    <property type="match status" value="1"/>
</dbReference>
<comment type="similarity">
    <text evidence="1">Belongs to the carbon-nitrogen hydrolase superfamily. NIT1/NIT2 family.</text>
</comment>